<evidence type="ECO:0000256" key="1">
    <source>
        <dbReference type="ARBA" id="ARBA00010617"/>
    </source>
</evidence>
<dbReference type="PRINTS" id="PR00463">
    <property type="entry name" value="EP450I"/>
</dbReference>
<dbReference type="Proteomes" id="UP001500902">
    <property type="component" value="Unassembled WGS sequence"/>
</dbReference>
<dbReference type="Gene3D" id="1.10.630.10">
    <property type="entry name" value="Cytochrome P450"/>
    <property type="match status" value="1"/>
</dbReference>
<accession>A0ABP7B480</accession>
<dbReference type="PANTHER" id="PTHR24305">
    <property type="entry name" value="CYTOCHROME P450"/>
    <property type="match status" value="1"/>
</dbReference>
<proteinExistence type="inferred from homology"/>
<dbReference type="InterPro" id="IPR036396">
    <property type="entry name" value="Cyt_P450_sf"/>
</dbReference>
<sequence length="433" mass="47486">MREIPGPPHQADSGRDAIAAAGGLHTYQLHLHEQYGPVVRFQLPGTRTAVSVADPVLLEATAAVNERPDKPFEFLAPLCEAGNLQTLPADEHRPLRRALLSVLAGRPSHEAHFPEFAALATDLADRWAARATGGPVDLQHDLSELSLRMICHYALGGGIDDPAHVVDAFETVLTVYLGRADAHGDGQARAGRELAYLREVVDGVLATGGSDLVSALVKADMSAARVRDTVLMIMMAAHHTTGVAVSWTLHLLTRHPEEAARVVEELDEVLGTRPAPTYADLRRLPRLEMALKEAMRLYPPGPYGARETTEDLTLGAYHIPAGTTIFYPFWAVHLNPSYWRDPHAFVPDRFTAEEQAKRPRFAYIPFGLGPRSCEGAGLAMVEAELVLAVLLKRFRFEPVADHPVVPVERFVLWAEHDIRMRLSARDAAEPGRS</sequence>
<dbReference type="Pfam" id="PF00067">
    <property type="entry name" value="p450"/>
    <property type="match status" value="1"/>
</dbReference>
<dbReference type="InterPro" id="IPR050121">
    <property type="entry name" value="Cytochrome_P450_monoxygenase"/>
</dbReference>
<evidence type="ECO:0008006" key="4">
    <source>
        <dbReference type="Google" id="ProtNLM"/>
    </source>
</evidence>
<dbReference type="RefSeq" id="WP_344873189.1">
    <property type="nucleotide sequence ID" value="NZ_BAAAZP010000012.1"/>
</dbReference>
<dbReference type="PRINTS" id="PR00385">
    <property type="entry name" value="P450"/>
</dbReference>
<dbReference type="InterPro" id="IPR001128">
    <property type="entry name" value="Cyt_P450"/>
</dbReference>
<dbReference type="PANTHER" id="PTHR24305:SF166">
    <property type="entry name" value="CYTOCHROME P450 12A4, MITOCHONDRIAL-RELATED"/>
    <property type="match status" value="1"/>
</dbReference>
<comment type="similarity">
    <text evidence="1">Belongs to the cytochrome P450 family.</text>
</comment>
<protein>
    <recommendedName>
        <fullName evidence="4">Cytochrome P450</fullName>
    </recommendedName>
</protein>
<dbReference type="SUPFAM" id="SSF48264">
    <property type="entry name" value="Cytochrome P450"/>
    <property type="match status" value="1"/>
</dbReference>
<evidence type="ECO:0000313" key="3">
    <source>
        <dbReference type="Proteomes" id="UP001500902"/>
    </source>
</evidence>
<keyword evidence="3" id="KW-1185">Reference proteome</keyword>
<dbReference type="InterPro" id="IPR002401">
    <property type="entry name" value="Cyt_P450_E_grp-I"/>
</dbReference>
<reference evidence="3" key="1">
    <citation type="journal article" date="2019" name="Int. J. Syst. Evol. Microbiol.">
        <title>The Global Catalogue of Microorganisms (GCM) 10K type strain sequencing project: providing services to taxonomists for standard genome sequencing and annotation.</title>
        <authorList>
            <consortium name="The Broad Institute Genomics Platform"/>
            <consortium name="The Broad Institute Genome Sequencing Center for Infectious Disease"/>
            <person name="Wu L."/>
            <person name="Ma J."/>
        </authorList>
    </citation>
    <scope>NUCLEOTIDE SEQUENCE [LARGE SCALE GENOMIC DNA]</scope>
    <source>
        <strain evidence="3">JCM 16904</strain>
    </source>
</reference>
<dbReference type="EMBL" id="BAAAZP010000012">
    <property type="protein sequence ID" value="GAA3648211.1"/>
    <property type="molecule type" value="Genomic_DNA"/>
</dbReference>
<organism evidence="2 3">
    <name type="scientific">Nonomuraea antimicrobica</name>
    <dbReference type="NCBI Taxonomy" id="561173"/>
    <lineage>
        <taxon>Bacteria</taxon>
        <taxon>Bacillati</taxon>
        <taxon>Actinomycetota</taxon>
        <taxon>Actinomycetes</taxon>
        <taxon>Streptosporangiales</taxon>
        <taxon>Streptosporangiaceae</taxon>
        <taxon>Nonomuraea</taxon>
    </lineage>
</organism>
<comment type="caution">
    <text evidence="2">The sequence shown here is derived from an EMBL/GenBank/DDBJ whole genome shotgun (WGS) entry which is preliminary data.</text>
</comment>
<gene>
    <name evidence="2" type="ORF">GCM10022224_008670</name>
</gene>
<evidence type="ECO:0000313" key="2">
    <source>
        <dbReference type="EMBL" id="GAA3648211.1"/>
    </source>
</evidence>
<name>A0ABP7B480_9ACTN</name>